<organism evidence="2 3">
    <name type="scientific">Polaribacter irgensii 23-P</name>
    <dbReference type="NCBI Taxonomy" id="313594"/>
    <lineage>
        <taxon>Bacteria</taxon>
        <taxon>Pseudomonadati</taxon>
        <taxon>Bacteroidota</taxon>
        <taxon>Flavobacteriia</taxon>
        <taxon>Flavobacteriales</taxon>
        <taxon>Flavobacteriaceae</taxon>
    </lineage>
</organism>
<accession>A4BW86</accession>
<dbReference type="HOGENOM" id="CLU_1915133_0_0_10"/>
<dbReference type="RefSeq" id="WP_004569022.1">
    <property type="nucleotide sequence ID" value="NZ_CH724148.1"/>
</dbReference>
<dbReference type="eggNOG" id="COG4487">
    <property type="taxonomic scope" value="Bacteria"/>
</dbReference>
<reference evidence="2 3" key="1">
    <citation type="submission" date="2006-02" db="EMBL/GenBank/DDBJ databases">
        <authorList>
            <person name="Murray A."/>
            <person name="Staley J."/>
            <person name="Ferriera S."/>
            <person name="Johnson J."/>
            <person name="Kravitz S."/>
            <person name="Halpern A."/>
            <person name="Remington K."/>
            <person name="Beeson K."/>
            <person name="Tran B."/>
            <person name="Rogers Y.-H."/>
            <person name="Friedman R."/>
            <person name="Venter J.C."/>
        </authorList>
    </citation>
    <scope>NUCLEOTIDE SEQUENCE [LARGE SCALE GENOMIC DNA]</scope>
    <source>
        <strain evidence="2 3">23-P</strain>
    </source>
</reference>
<evidence type="ECO:0000313" key="3">
    <source>
        <dbReference type="Proteomes" id="UP000003053"/>
    </source>
</evidence>
<evidence type="ECO:0000256" key="1">
    <source>
        <dbReference type="SAM" id="Coils"/>
    </source>
</evidence>
<protein>
    <submittedName>
        <fullName evidence="2">Uncharacterized protein</fullName>
    </submittedName>
</protein>
<feature type="coiled-coil region" evidence="1">
    <location>
        <begin position="61"/>
        <end position="110"/>
    </location>
</feature>
<gene>
    <name evidence="2" type="ORF">PI23P_01997</name>
</gene>
<evidence type="ECO:0000313" key="2">
    <source>
        <dbReference type="EMBL" id="EAR13227.1"/>
    </source>
</evidence>
<dbReference type="EMBL" id="AAOG01000001">
    <property type="protein sequence ID" value="EAR13227.1"/>
    <property type="molecule type" value="Genomic_DNA"/>
</dbReference>
<comment type="caution">
    <text evidence="2">The sequence shown here is derived from an EMBL/GenBank/DDBJ whole genome shotgun (WGS) entry which is preliminary data.</text>
</comment>
<proteinExistence type="predicted"/>
<name>A4BW86_9FLAO</name>
<keyword evidence="3" id="KW-1185">Reference proteome</keyword>
<dbReference type="AlphaFoldDB" id="A4BW86"/>
<keyword evidence="1" id="KW-0175">Coiled coil</keyword>
<dbReference type="Proteomes" id="UP000003053">
    <property type="component" value="Unassembled WGS sequence"/>
</dbReference>
<sequence>MDKQFDKDLNIRLKTADNEKESALQLAEAKLTNIFRQELSNKANELLQLKSQNPALLTQELSKKETEITSMKARMQQAEIKQQLAVSVAVSSIEKERNQLANDLKNKEIASTLLEKSLQKNSKTPWLLGMMP</sequence>